<evidence type="ECO:0000313" key="4">
    <source>
        <dbReference type="EMBL" id="KYO36357.1"/>
    </source>
</evidence>
<dbReference type="RefSeq" id="XP_006270297.1">
    <property type="nucleotide sequence ID" value="XM_006270235.4"/>
</dbReference>
<dbReference type="FunFam" id="2.60.120.200:FF:000021">
    <property type="entry name" value="Galectin"/>
    <property type="match status" value="1"/>
</dbReference>
<dbReference type="PROSITE" id="PS51304">
    <property type="entry name" value="GALECTIN"/>
    <property type="match status" value="1"/>
</dbReference>
<dbReference type="GO" id="GO:0005615">
    <property type="term" value="C:extracellular space"/>
    <property type="evidence" value="ECO:0007669"/>
    <property type="project" value="TreeGrafter"/>
</dbReference>
<dbReference type="eggNOG" id="KOG3587">
    <property type="taxonomic scope" value="Eukaryota"/>
</dbReference>
<dbReference type="GeneID" id="102566081"/>
<dbReference type="PANTHER" id="PTHR11346">
    <property type="entry name" value="GALECTIN"/>
    <property type="match status" value="1"/>
</dbReference>
<keyword evidence="1 2" id="KW-0430">Lectin</keyword>
<dbReference type="AlphaFoldDB" id="A0A151NHS8"/>
<name>A0A151NHS8_ALLMI</name>
<dbReference type="CTD" id="3956"/>
<dbReference type="InterPro" id="IPR001079">
    <property type="entry name" value="Galectin_CRD"/>
</dbReference>
<keyword evidence="5" id="KW-1185">Reference proteome</keyword>
<dbReference type="SMART" id="SM00276">
    <property type="entry name" value="GLECT"/>
    <property type="match status" value="1"/>
</dbReference>
<evidence type="ECO:0000256" key="2">
    <source>
        <dbReference type="RuleBase" id="RU102079"/>
    </source>
</evidence>
<proteinExistence type="predicted"/>
<evidence type="ECO:0000256" key="1">
    <source>
        <dbReference type="ARBA" id="ARBA00022734"/>
    </source>
</evidence>
<accession>A0A151NHS8</accession>
<evidence type="ECO:0000259" key="3">
    <source>
        <dbReference type="PROSITE" id="PS51304"/>
    </source>
</evidence>
<dbReference type="InterPro" id="IPR013320">
    <property type="entry name" value="ConA-like_dom_sf"/>
</dbReference>
<evidence type="ECO:0000313" key="5">
    <source>
        <dbReference type="Proteomes" id="UP000050525"/>
    </source>
</evidence>
<dbReference type="CDD" id="cd00070">
    <property type="entry name" value="GLECT"/>
    <property type="match status" value="1"/>
</dbReference>
<protein>
    <recommendedName>
        <fullName evidence="2">Galectin</fullName>
    </recommendedName>
</protein>
<dbReference type="GO" id="GO:0030395">
    <property type="term" value="F:lactose binding"/>
    <property type="evidence" value="ECO:0007669"/>
    <property type="project" value="TreeGrafter"/>
</dbReference>
<dbReference type="PhylomeDB" id="A0A151NHS8"/>
<dbReference type="InterPro" id="IPR044156">
    <property type="entry name" value="Galectin-like"/>
</dbReference>
<feature type="domain" description="Galectin" evidence="3">
    <location>
        <begin position="4"/>
        <end position="134"/>
    </location>
</feature>
<gene>
    <name evidence="4" type="primary">LGALS1</name>
    <name evidence="4" type="ORF">Y1Q_0024114</name>
</gene>
<dbReference type="GO" id="GO:0043236">
    <property type="term" value="F:laminin binding"/>
    <property type="evidence" value="ECO:0007669"/>
    <property type="project" value="TreeGrafter"/>
</dbReference>
<dbReference type="PANTHER" id="PTHR11346:SF97">
    <property type="entry name" value="GALECTIN-1"/>
    <property type="match status" value="1"/>
</dbReference>
<organism evidence="4 5">
    <name type="scientific">Alligator mississippiensis</name>
    <name type="common">American alligator</name>
    <dbReference type="NCBI Taxonomy" id="8496"/>
    <lineage>
        <taxon>Eukaryota</taxon>
        <taxon>Metazoa</taxon>
        <taxon>Chordata</taxon>
        <taxon>Craniata</taxon>
        <taxon>Vertebrata</taxon>
        <taxon>Euteleostomi</taxon>
        <taxon>Archelosauria</taxon>
        <taxon>Archosauria</taxon>
        <taxon>Crocodylia</taxon>
        <taxon>Alligatoridae</taxon>
        <taxon>Alligatorinae</taxon>
        <taxon>Alligator</taxon>
    </lineage>
</organism>
<reference evidence="4 5" key="1">
    <citation type="journal article" date="2012" name="Genome Biol.">
        <title>Sequencing three crocodilian genomes to illuminate the evolution of archosaurs and amniotes.</title>
        <authorList>
            <person name="St John J.A."/>
            <person name="Braun E.L."/>
            <person name="Isberg S.R."/>
            <person name="Miles L.G."/>
            <person name="Chong A.Y."/>
            <person name="Gongora J."/>
            <person name="Dalzell P."/>
            <person name="Moran C."/>
            <person name="Bed'hom B."/>
            <person name="Abzhanov A."/>
            <person name="Burgess S.C."/>
            <person name="Cooksey A.M."/>
            <person name="Castoe T.A."/>
            <person name="Crawford N.G."/>
            <person name="Densmore L.D."/>
            <person name="Drew J.C."/>
            <person name="Edwards S.V."/>
            <person name="Faircloth B.C."/>
            <person name="Fujita M.K."/>
            <person name="Greenwold M.J."/>
            <person name="Hoffmann F.G."/>
            <person name="Howard J.M."/>
            <person name="Iguchi T."/>
            <person name="Janes D.E."/>
            <person name="Khan S.Y."/>
            <person name="Kohno S."/>
            <person name="de Koning A.J."/>
            <person name="Lance S.L."/>
            <person name="McCarthy F.M."/>
            <person name="McCormack J.E."/>
            <person name="Merchant M.E."/>
            <person name="Peterson D.G."/>
            <person name="Pollock D.D."/>
            <person name="Pourmand N."/>
            <person name="Raney B.J."/>
            <person name="Roessler K.A."/>
            <person name="Sanford J.R."/>
            <person name="Sawyer R.H."/>
            <person name="Schmidt C.J."/>
            <person name="Triplett E.W."/>
            <person name="Tuberville T.D."/>
            <person name="Venegas-Anaya M."/>
            <person name="Howard J.T."/>
            <person name="Jarvis E.D."/>
            <person name="Guillette L.J.Jr."/>
            <person name="Glenn T.C."/>
            <person name="Green R.E."/>
            <person name="Ray D.A."/>
        </authorList>
    </citation>
    <scope>NUCLEOTIDE SEQUENCE [LARGE SCALE GENOMIC DNA]</scope>
    <source>
        <strain evidence="4">KSC_2009_1</strain>
    </source>
</reference>
<dbReference type="EMBL" id="AKHW03002956">
    <property type="protein sequence ID" value="KYO36357.1"/>
    <property type="molecule type" value="Genomic_DNA"/>
</dbReference>
<sequence length="134" mass="14928">MSCGLVCTNLGIKPGQRFGVKGEVTPGAKSFVVNIGKDPANIVLHFNARFDIHGDVKTIVCNSKNNGEWGTEQRETTFPFQEGSTAEIFFLHDKNDLTIQLPGHQFKFPNRLGLQVIDYLAEEGDFKLKSLQME</sequence>
<dbReference type="Proteomes" id="UP000050525">
    <property type="component" value="Unassembled WGS sequence"/>
</dbReference>
<dbReference type="Gene3D" id="2.60.120.200">
    <property type="match status" value="1"/>
</dbReference>
<comment type="caution">
    <text evidence="4">The sequence shown here is derived from an EMBL/GenBank/DDBJ whole genome shotgun (WGS) entry which is preliminary data.</text>
</comment>
<dbReference type="KEGG" id="amj:102566081"/>
<dbReference type="STRING" id="8496.A0A151NHS8"/>
<dbReference type="OrthoDB" id="8443340at2759"/>
<dbReference type="Pfam" id="PF00337">
    <property type="entry name" value="Gal-bind_lectin"/>
    <property type="match status" value="1"/>
</dbReference>
<dbReference type="SUPFAM" id="SSF49899">
    <property type="entry name" value="Concanavalin A-like lectins/glucanases"/>
    <property type="match status" value="1"/>
</dbReference>
<dbReference type="SMART" id="SM00908">
    <property type="entry name" value="Gal-bind_lectin"/>
    <property type="match status" value="1"/>
</dbReference>